<keyword evidence="5" id="KW-0378">Hydrolase</keyword>
<dbReference type="SUPFAM" id="SSF52540">
    <property type="entry name" value="P-loop containing nucleoside triphosphate hydrolases"/>
    <property type="match status" value="1"/>
</dbReference>
<dbReference type="EMBL" id="BSDY01000003">
    <property type="protein sequence ID" value="GLI55377.1"/>
    <property type="molecule type" value="Genomic_DNA"/>
</dbReference>
<accession>A0A9W6GKQ0</accession>
<keyword evidence="5" id="KW-0255">Endonuclease</keyword>
<sequence>MRYLDKEQRKKIGYEYIVEKLQIQSPYGRRKLQNLKPYLKGQEDLLALEHRRIERVRKIVDDRTLYTKVEMLLMRVKDVENTCISCEKGKVLDEVELYELKVQSMVIEEMRGLLSDFEIEGVKFTSQEEITALLDPNRDGLPTYHIYSSYSERLREIRDKKRELEKRIMAGDLDSVEELREQRLEVVVEEGAEELVIRKDLSKKLEPLMEGMLENIAALGRLDLLLAKGRFCNHFNLVSPKINSESKISAKNLINLQIKEMVEGQGQEYTPIDVELSKGTTVITGANMGGKTVALKTITLNVFLFQMGFYPMGEGVSMPLFDFIDFISDDMQDISKGLSTFGAEMMKLKEIMIFLHRGQGFVALDEFARGTNPYEGQKIAKSLGEYLNDFGTISLMATHYDGVVNEDIVHYQVVGLRDVDFEKLKRKIDLNKRGSIGILQKYMDYRLERCEGYEAPKDALNITMLLGIHEDFTHHILKNYKGES</sequence>
<dbReference type="InterPro" id="IPR027417">
    <property type="entry name" value="P-loop_NTPase"/>
</dbReference>
<dbReference type="PANTHER" id="PTHR11361">
    <property type="entry name" value="DNA MISMATCH REPAIR PROTEIN MUTS FAMILY MEMBER"/>
    <property type="match status" value="1"/>
</dbReference>
<dbReference type="PANTHER" id="PTHR11361:SF14">
    <property type="entry name" value="DNA MISMATCH REPAIR PROTEIN MUTS, TYPE 2"/>
    <property type="match status" value="1"/>
</dbReference>
<proteinExistence type="predicted"/>
<evidence type="ECO:0000256" key="3">
    <source>
        <dbReference type="ARBA" id="ARBA00023125"/>
    </source>
</evidence>
<reference evidence="5" key="1">
    <citation type="submission" date="2022-12" db="EMBL/GenBank/DDBJ databases">
        <title>Reference genome sequencing for broad-spectrum identification of bacterial and archaeal isolates by mass spectrometry.</title>
        <authorList>
            <person name="Sekiguchi Y."/>
            <person name="Tourlousse D.M."/>
        </authorList>
    </citation>
    <scope>NUCLEOTIDE SEQUENCE</scope>
    <source>
        <strain evidence="5">10succ1</strain>
    </source>
</reference>
<evidence type="ECO:0000256" key="1">
    <source>
        <dbReference type="ARBA" id="ARBA00022741"/>
    </source>
</evidence>
<keyword evidence="2" id="KW-0067">ATP-binding</keyword>
<evidence type="ECO:0000313" key="5">
    <source>
        <dbReference type="EMBL" id="GLI55377.1"/>
    </source>
</evidence>
<dbReference type="InterPro" id="IPR045076">
    <property type="entry name" value="MutS"/>
</dbReference>
<dbReference type="Proteomes" id="UP001144471">
    <property type="component" value="Unassembled WGS sequence"/>
</dbReference>
<organism evidence="5 6">
    <name type="scientific">Propionigenium maris DSM 9537</name>
    <dbReference type="NCBI Taxonomy" id="1123000"/>
    <lineage>
        <taxon>Bacteria</taxon>
        <taxon>Fusobacteriati</taxon>
        <taxon>Fusobacteriota</taxon>
        <taxon>Fusobacteriia</taxon>
        <taxon>Fusobacteriales</taxon>
        <taxon>Fusobacteriaceae</taxon>
        <taxon>Propionigenium</taxon>
    </lineage>
</organism>
<dbReference type="GO" id="GO:0140664">
    <property type="term" value="F:ATP-dependent DNA damage sensor activity"/>
    <property type="evidence" value="ECO:0007669"/>
    <property type="project" value="InterPro"/>
</dbReference>
<dbReference type="RefSeq" id="WP_281833789.1">
    <property type="nucleotide sequence ID" value="NZ_BSDY01000003.1"/>
</dbReference>
<dbReference type="GO" id="GO:0004519">
    <property type="term" value="F:endonuclease activity"/>
    <property type="evidence" value="ECO:0007669"/>
    <property type="project" value="UniProtKB-KW"/>
</dbReference>
<dbReference type="SMART" id="SM00534">
    <property type="entry name" value="MUTSac"/>
    <property type="match status" value="1"/>
</dbReference>
<dbReference type="AlphaFoldDB" id="A0A9W6GKQ0"/>
<dbReference type="Gene3D" id="3.40.50.300">
    <property type="entry name" value="P-loop containing nucleotide triphosphate hydrolases"/>
    <property type="match status" value="1"/>
</dbReference>
<evidence type="ECO:0000313" key="6">
    <source>
        <dbReference type="Proteomes" id="UP001144471"/>
    </source>
</evidence>
<gene>
    <name evidence="5" type="ORF">PM10SUCC1_08910</name>
</gene>
<dbReference type="GO" id="GO:0030983">
    <property type="term" value="F:mismatched DNA binding"/>
    <property type="evidence" value="ECO:0007669"/>
    <property type="project" value="InterPro"/>
</dbReference>
<keyword evidence="3" id="KW-0238">DNA-binding</keyword>
<dbReference type="GO" id="GO:0005524">
    <property type="term" value="F:ATP binding"/>
    <property type="evidence" value="ECO:0007669"/>
    <property type="project" value="UniProtKB-KW"/>
</dbReference>
<name>A0A9W6GKQ0_9FUSO</name>
<feature type="domain" description="DNA mismatch repair proteins mutS family" evidence="4">
    <location>
        <begin position="278"/>
        <end position="461"/>
    </location>
</feature>
<dbReference type="SUPFAM" id="SSF48334">
    <property type="entry name" value="DNA repair protein MutS, domain III"/>
    <property type="match status" value="1"/>
</dbReference>
<keyword evidence="6" id="KW-1185">Reference proteome</keyword>
<evidence type="ECO:0000259" key="4">
    <source>
        <dbReference type="SMART" id="SM00534"/>
    </source>
</evidence>
<dbReference type="Pfam" id="PF00488">
    <property type="entry name" value="MutS_V"/>
    <property type="match status" value="1"/>
</dbReference>
<keyword evidence="5" id="KW-0540">Nuclease</keyword>
<evidence type="ECO:0000256" key="2">
    <source>
        <dbReference type="ARBA" id="ARBA00022840"/>
    </source>
</evidence>
<dbReference type="InterPro" id="IPR036187">
    <property type="entry name" value="DNA_mismatch_repair_MutS_sf"/>
</dbReference>
<dbReference type="GO" id="GO:0006298">
    <property type="term" value="P:mismatch repair"/>
    <property type="evidence" value="ECO:0007669"/>
    <property type="project" value="InterPro"/>
</dbReference>
<keyword evidence="1" id="KW-0547">Nucleotide-binding</keyword>
<dbReference type="InterPro" id="IPR000432">
    <property type="entry name" value="DNA_mismatch_repair_MutS_C"/>
</dbReference>
<protein>
    <submittedName>
        <fullName evidence="5">Endonuclease MutS2</fullName>
    </submittedName>
</protein>
<comment type="caution">
    <text evidence="5">The sequence shown here is derived from an EMBL/GenBank/DDBJ whole genome shotgun (WGS) entry which is preliminary data.</text>
</comment>